<gene>
    <name evidence="1" type="ORF">GP644_05505</name>
</gene>
<dbReference type="Proteomes" id="UP000441586">
    <property type="component" value="Unassembled WGS sequence"/>
</dbReference>
<protein>
    <submittedName>
        <fullName evidence="1">Uncharacterized protein</fullName>
    </submittedName>
</protein>
<accession>A0A6A4RP10</accession>
<organism evidence="1 2">
    <name type="scientific">Parasedimentitalea maritima</name>
    <dbReference type="NCBI Taxonomy" id="2578117"/>
    <lineage>
        <taxon>Bacteria</taxon>
        <taxon>Pseudomonadati</taxon>
        <taxon>Pseudomonadota</taxon>
        <taxon>Alphaproteobacteria</taxon>
        <taxon>Rhodobacterales</taxon>
        <taxon>Paracoccaceae</taxon>
        <taxon>Parasedimentitalea</taxon>
    </lineage>
</organism>
<evidence type="ECO:0000313" key="1">
    <source>
        <dbReference type="EMBL" id="KAE9631761.1"/>
    </source>
</evidence>
<proteinExistence type="predicted"/>
<dbReference type="EMBL" id="WSFO01000002">
    <property type="protein sequence ID" value="KAE9631761.1"/>
    <property type="molecule type" value="Genomic_DNA"/>
</dbReference>
<dbReference type="RefSeq" id="WP_158977780.1">
    <property type="nucleotide sequence ID" value="NZ_WSFO01000002.1"/>
</dbReference>
<name>A0A6A4RP10_9RHOB</name>
<reference evidence="1 2" key="1">
    <citation type="submission" date="2019-12" db="EMBL/GenBank/DDBJ databases">
        <authorList>
            <person name="Zhang Y.-J."/>
        </authorList>
    </citation>
    <scope>NUCLEOTIDE SEQUENCE [LARGE SCALE GENOMIC DNA]</scope>
    <source>
        <strain evidence="1 2">H18S-6</strain>
    </source>
</reference>
<evidence type="ECO:0000313" key="2">
    <source>
        <dbReference type="Proteomes" id="UP000441586"/>
    </source>
</evidence>
<comment type="caution">
    <text evidence="1">The sequence shown here is derived from an EMBL/GenBank/DDBJ whole genome shotgun (WGS) entry which is preliminary data.</text>
</comment>
<dbReference type="AlphaFoldDB" id="A0A6A4RP10"/>
<sequence>MSEFKIEGPELKKMIKLARKGPLPFAFNPGKNESEHYLAMHRKRSAEILGKAAKKEGMGAKVAFGMCVVEEKLMSLTCERAVPALARLLKKFLKANKVSLNVRVLDADGNVLDEDIEDLPTDPSQQDEGTQVVIKGGDAAGLVTRIKAAQPRVAAAPAPFSKKLKSALEGVVAQVKAQDFAAADQGMARIEAALDKLPAEQGTATEAAGAGDSSDLVARIKVAQPLLKQAPDQVGDKLKQALADVVQKIKRGELEPARAVMGQIEAALAKISGTSVTEEAADTSAQQPANADLPALIARLKALQLRIAEMPEVTADKLQKALQGVAANIKKRDAAAAETGLSRIEATLDKLAGADTAQAAAKPEQDPRVAKILTDVDAVRKNVNALPPGDVQSSLITQLDLIQNNLSGGEIKAAVSGLDQVRDSLKLQAAIDRVMPDFVAAMSAGKVADPNKLSILFNTAVELVPGPDHAKAWNQLKLAEEMIAAGTTLEETAQQSEIPSDVQPFAISRLNWNKTRGVLKLEIEKLQSAILKFCSENNDLKEVGDSVGNLTGYIEKLDSRLEDKLDEIVNSKEGEQREAAKKQARSLVNEYQNELNAPFFKDVDQGNGFANVAVASTSRAALGEIDKVLAA</sequence>